<protein>
    <submittedName>
        <fullName evidence="4">Cellulose-binding protein</fullName>
    </submittedName>
</protein>
<feature type="non-terminal residue" evidence="4">
    <location>
        <position position="240"/>
    </location>
</feature>
<dbReference type="Proteomes" id="UP000274694">
    <property type="component" value="Unassembled WGS sequence"/>
</dbReference>
<dbReference type="SUPFAM" id="SSF81296">
    <property type="entry name" value="E set domains"/>
    <property type="match status" value="1"/>
</dbReference>
<accession>A0ABX9YCV2</accession>
<dbReference type="InterPro" id="IPR051024">
    <property type="entry name" value="GlcNAc_Chitin_IntDeg"/>
</dbReference>
<evidence type="ECO:0000256" key="2">
    <source>
        <dbReference type="SAM" id="SignalP"/>
    </source>
</evidence>
<reference evidence="4 5" key="1">
    <citation type="submission" date="2018-05" db="EMBL/GenBank/DDBJ databases">
        <title>Micromonospora from Atacama Desert.</title>
        <authorList>
            <person name="Carro L."/>
            <person name="Goodfellow M."/>
            <person name="Klenk H.-P."/>
        </authorList>
    </citation>
    <scope>NUCLEOTIDE SEQUENCE [LARGE SCALE GENOMIC DNA]</scope>
    <source>
        <strain evidence="4 5">LB41</strain>
    </source>
</reference>
<keyword evidence="5" id="KW-1185">Reference proteome</keyword>
<dbReference type="RefSeq" id="WP_124778766.1">
    <property type="nucleotide sequence ID" value="NZ_QGTA01000107.1"/>
</dbReference>
<proteinExistence type="predicted"/>
<dbReference type="PANTHER" id="PTHR34823:SF1">
    <property type="entry name" value="CHITIN-BINDING TYPE-4 DOMAIN-CONTAINING PROTEIN"/>
    <property type="match status" value="1"/>
</dbReference>
<evidence type="ECO:0000313" key="5">
    <source>
        <dbReference type="Proteomes" id="UP000274694"/>
    </source>
</evidence>
<keyword evidence="1 2" id="KW-0732">Signal</keyword>
<comment type="caution">
    <text evidence="4">The sequence shown here is derived from an EMBL/GenBank/DDBJ whole genome shotgun (WGS) entry which is preliminary data.</text>
</comment>
<evidence type="ECO:0000259" key="3">
    <source>
        <dbReference type="Pfam" id="PF03067"/>
    </source>
</evidence>
<dbReference type="Pfam" id="PF03067">
    <property type="entry name" value="LPMO_10"/>
    <property type="match status" value="1"/>
</dbReference>
<dbReference type="InterPro" id="IPR004302">
    <property type="entry name" value="Cellulose/chitin-bd_N"/>
</dbReference>
<feature type="domain" description="Chitin-binding type-4" evidence="3">
    <location>
        <begin position="36"/>
        <end position="218"/>
    </location>
</feature>
<feature type="chain" id="PRO_5045227188" evidence="2">
    <location>
        <begin position="36"/>
        <end position="240"/>
    </location>
</feature>
<dbReference type="EMBL" id="QGTA01000107">
    <property type="protein sequence ID" value="RQW96798.1"/>
    <property type="molecule type" value="Genomic_DNA"/>
</dbReference>
<dbReference type="CDD" id="cd21177">
    <property type="entry name" value="LPMO_AA10"/>
    <property type="match status" value="1"/>
</dbReference>
<feature type="signal peptide" evidence="2">
    <location>
        <begin position="1"/>
        <end position="35"/>
    </location>
</feature>
<evidence type="ECO:0000256" key="1">
    <source>
        <dbReference type="ARBA" id="ARBA00022729"/>
    </source>
</evidence>
<organism evidence="4 5">
    <name type="scientific">Micromonospora chalcea</name>
    <dbReference type="NCBI Taxonomy" id="1874"/>
    <lineage>
        <taxon>Bacteria</taxon>
        <taxon>Bacillati</taxon>
        <taxon>Actinomycetota</taxon>
        <taxon>Actinomycetes</taxon>
        <taxon>Micromonosporales</taxon>
        <taxon>Micromonosporaceae</taxon>
        <taxon>Micromonospora</taxon>
    </lineage>
</organism>
<dbReference type="Gene3D" id="2.70.50.50">
    <property type="entry name" value="chitin-binding protein cbp21"/>
    <property type="match status" value="1"/>
</dbReference>
<evidence type="ECO:0000313" key="4">
    <source>
        <dbReference type="EMBL" id="RQW96798.1"/>
    </source>
</evidence>
<name>A0ABX9YCV2_MICCH</name>
<gene>
    <name evidence="4" type="ORF">DLJ60_03990</name>
</gene>
<dbReference type="InterPro" id="IPR014756">
    <property type="entry name" value="Ig_E-set"/>
</dbReference>
<sequence>MKISRTARRLGLAAAAVLVASFTMVVVNQAGPASAHGSVTNPPSRNYGCYERWGSDHLNPTMAQTDPMCWQAWQANPNTMWNWNGLYRENVGGNHQAAVPDGQLCSGGRTQNGLYASLDAVGAWTAKSMPNNFTLTLTDGAKHGADYMLIYITKQGFDPTTQPLTWNSLELVLRTGSYPTTGLYEAQVNAGNRTGRHVVYTIWQASHLDQPYYLCSDVIFGGGNNPPPTTPPPTTAPPTT</sequence>
<dbReference type="PANTHER" id="PTHR34823">
    <property type="entry name" value="GLCNAC-BINDING PROTEIN A"/>
    <property type="match status" value="1"/>
</dbReference>